<dbReference type="Proteomes" id="UP001440612">
    <property type="component" value="Chromosome"/>
</dbReference>
<protein>
    <recommendedName>
        <fullName evidence="3">Thiamine-binding periplasmic protein</fullName>
    </recommendedName>
</protein>
<dbReference type="InterPro" id="IPR006059">
    <property type="entry name" value="SBP"/>
</dbReference>
<keyword evidence="4" id="KW-0813">Transport</keyword>
<evidence type="ECO:0000256" key="6">
    <source>
        <dbReference type="ARBA" id="ARBA00022764"/>
    </source>
</evidence>
<gene>
    <name evidence="8" type="primary">thiB</name>
    <name evidence="8" type="ORF">AABB29_19800</name>
</gene>
<evidence type="ECO:0000313" key="8">
    <source>
        <dbReference type="EMBL" id="WZC51013.1"/>
    </source>
</evidence>
<sequence length="329" mass="34992">MTKTTYLPAVAGLALCATGALAETPVLQVMTYDSFVSDWGPGPAVEAAFEETCNCDLQFIGAGDGAALLARLQLEGPRTEADIVLGLDTNLTAAARETGLFAPHGVDVDFDLPIAWDDAEFLPFDWGYFAFVGNTGAPAPTSLRALADSETKIVIQDPRSSTPGLGLLMWVKAAYGDQADTIWADLADNIVTVTPGWSEAYGMFLDGEADAVLSYTTSPAYHLIAEDDDSKRAWAFDEGHYMQVEVAGKVAGTDQPELADQFLAFMVSDGFQSVIPTTNWMYPAVTPTDGLPAGFDTLLTPAKALLFSPEEAAAGRDAALDEWRAALSQ</sequence>
<keyword evidence="5 7" id="KW-0732">Signal</keyword>
<evidence type="ECO:0000256" key="2">
    <source>
        <dbReference type="ARBA" id="ARBA00008520"/>
    </source>
</evidence>
<comment type="similarity">
    <text evidence="2">Belongs to the bacterial solute-binding protein 1 family.</text>
</comment>
<dbReference type="Gene3D" id="3.40.190.10">
    <property type="entry name" value="Periplasmic binding protein-like II"/>
    <property type="match status" value="2"/>
</dbReference>
<evidence type="ECO:0000256" key="7">
    <source>
        <dbReference type="SAM" id="SignalP"/>
    </source>
</evidence>
<proteinExistence type="inferred from homology"/>
<keyword evidence="6" id="KW-0574">Periplasm</keyword>
<dbReference type="NCBIfam" id="TIGR01254">
    <property type="entry name" value="sfuA"/>
    <property type="match status" value="1"/>
</dbReference>
<evidence type="ECO:0000256" key="3">
    <source>
        <dbReference type="ARBA" id="ARBA00019815"/>
    </source>
</evidence>
<reference evidence="9" key="1">
    <citation type="submission" date="2024-04" db="EMBL/GenBank/DDBJ databases">
        <title>Phylogenomic analyses of a clade within the roseobacter group suggest taxonomic reassignments of species of the genera Aestuariivita, Citreicella, Loktanella, Nautella, Pelagibaca, Ruegeria, Thalassobius, Thiobacimonas and Tropicibacter, and the proposal o.</title>
        <authorList>
            <person name="Jeon C.O."/>
        </authorList>
    </citation>
    <scope>NUCLEOTIDE SEQUENCE [LARGE SCALE GENOMIC DNA]</scope>
    <source>
        <strain evidence="9">BS5-3</strain>
    </source>
</reference>
<organism evidence="8 9">
    <name type="scientific">Yoonia phaeophyticola</name>
    <dbReference type="NCBI Taxonomy" id="3137369"/>
    <lineage>
        <taxon>Bacteria</taxon>
        <taxon>Pseudomonadati</taxon>
        <taxon>Pseudomonadota</taxon>
        <taxon>Alphaproteobacteria</taxon>
        <taxon>Rhodobacterales</taxon>
        <taxon>Paracoccaceae</taxon>
        <taxon>Yoonia</taxon>
    </lineage>
</organism>
<accession>A0ABZ2V8V7</accession>
<keyword evidence="9" id="KW-1185">Reference proteome</keyword>
<dbReference type="PANTHER" id="PTHR30006">
    <property type="entry name" value="THIAMINE-BINDING PERIPLASMIC PROTEIN-RELATED"/>
    <property type="match status" value="1"/>
</dbReference>
<dbReference type="CDD" id="cd13545">
    <property type="entry name" value="PBP2_TbpA"/>
    <property type="match status" value="1"/>
</dbReference>
<dbReference type="PANTHER" id="PTHR30006:SF3">
    <property type="entry name" value="THIAMINE-BINDING PERIPLASMIC PROTEIN"/>
    <property type="match status" value="1"/>
</dbReference>
<feature type="signal peptide" evidence="7">
    <location>
        <begin position="1"/>
        <end position="22"/>
    </location>
</feature>
<evidence type="ECO:0000256" key="1">
    <source>
        <dbReference type="ARBA" id="ARBA00004418"/>
    </source>
</evidence>
<name>A0ABZ2V8V7_9RHOB</name>
<feature type="chain" id="PRO_5046252933" description="Thiamine-binding periplasmic protein" evidence="7">
    <location>
        <begin position="23"/>
        <end position="329"/>
    </location>
</feature>
<comment type="subcellular location">
    <subcellularLocation>
        <location evidence="1">Periplasm</location>
    </subcellularLocation>
</comment>
<dbReference type="SUPFAM" id="SSF53850">
    <property type="entry name" value="Periplasmic binding protein-like II"/>
    <property type="match status" value="1"/>
</dbReference>
<dbReference type="NCBIfam" id="TIGR01276">
    <property type="entry name" value="thiB"/>
    <property type="match status" value="1"/>
</dbReference>
<evidence type="ECO:0000256" key="5">
    <source>
        <dbReference type="ARBA" id="ARBA00022729"/>
    </source>
</evidence>
<evidence type="ECO:0000313" key="9">
    <source>
        <dbReference type="Proteomes" id="UP001440612"/>
    </source>
</evidence>
<dbReference type="RefSeq" id="WP_341369109.1">
    <property type="nucleotide sequence ID" value="NZ_CP150951.2"/>
</dbReference>
<dbReference type="EMBL" id="CP150951">
    <property type="protein sequence ID" value="WZC51013.1"/>
    <property type="molecule type" value="Genomic_DNA"/>
</dbReference>
<dbReference type="InterPro" id="IPR005967">
    <property type="entry name" value="ThiB"/>
</dbReference>
<dbReference type="InterPro" id="IPR005948">
    <property type="entry name" value="ThiB-like"/>
</dbReference>
<evidence type="ECO:0000256" key="4">
    <source>
        <dbReference type="ARBA" id="ARBA00022448"/>
    </source>
</evidence>
<dbReference type="Pfam" id="PF01547">
    <property type="entry name" value="SBP_bac_1"/>
    <property type="match status" value="1"/>
</dbReference>